<evidence type="ECO:0000256" key="9">
    <source>
        <dbReference type="ARBA" id="ARBA00025772"/>
    </source>
</evidence>
<evidence type="ECO:0000313" key="14">
    <source>
        <dbReference type="Proteomes" id="UP000013261"/>
    </source>
</evidence>
<dbReference type="SUPFAM" id="SSF54523">
    <property type="entry name" value="Pili subunits"/>
    <property type="match status" value="1"/>
</dbReference>
<keyword evidence="6 11" id="KW-0812">Transmembrane</keyword>
<keyword evidence="3" id="KW-1003">Cell membrane</keyword>
<gene>
    <name evidence="13" type="ORF">F904_03757</name>
</gene>
<comment type="subcellular location">
    <subcellularLocation>
        <location evidence="1">Cell inner membrane</location>
        <topology evidence="1">Single-pass membrane protein</topology>
    </subcellularLocation>
</comment>
<dbReference type="GeneID" id="300097073"/>
<accession>N9L138</accession>
<dbReference type="RefSeq" id="WP_005192924.1">
    <property type="nucleotide sequence ID" value="NZ_CP041970.1"/>
</dbReference>
<dbReference type="InterPro" id="IPR022346">
    <property type="entry name" value="T2SS_GspH"/>
</dbReference>
<evidence type="ECO:0000256" key="6">
    <source>
        <dbReference type="ARBA" id="ARBA00022692"/>
    </source>
</evidence>
<comment type="caution">
    <text evidence="13">The sequence shown here is derived from an EMBL/GenBank/DDBJ whole genome shotgun (WGS) entry which is preliminary data.</text>
</comment>
<dbReference type="eggNOG" id="COG4970">
    <property type="taxonomic scope" value="Bacteria"/>
</dbReference>
<dbReference type="AlphaFoldDB" id="N9L138"/>
<comment type="similarity">
    <text evidence="9">Belongs to the GSP H family.</text>
</comment>
<keyword evidence="4" id="KW-0488">Methylation</keyword>
<accession>A0A6P1LP86</accession>
<dbReference type="GO" id="GO:0015627">
    <property type="term" value="C:type II protein secretion system complex"/>
    <property type="evidence" value="ECO:0007669"/>
    <property type="project" value="InterPro"/>
</dbReference>
<dbReference type="OrthoDB" id="6120962at2"/>
<proteinExistence type="inferred from homology"/>
<name>N9L138_9GAMM</name>
<dbReference type="Pfam" id="PF12019">
    <property type="entry name" value="GspH"/>
    <property type="match status" value="1"/>
</dbReference>
<evidence type="ECO:0000256" key="7">
    <source>
        <dbReference type="ARBA" id="ARBA00022989"/>
    </source>
</evidence>
<organism evidence="13 14">
    <name type="scientific">Acinetobacter dispersus</name>
    <dbReference type="NCBI Taxonomy" id="70348"/>
    <lineage>
        <taxon>Bacteria</taxon>
        <taxon>Pseudomonadati</taxon>
        <taxon>Pseudomonadota</taxon>
        <taxon>Gammaproteobacteria</taxon>
        <taxon>Moraxellales</taxon>
        <taxon>Moraxellaceae</taxon>
        <taxon>Acinetobacter</taxon>
    </lineage>
</organism>
<dbReference type="NCBIfam" id="TIGR02532">
    <property type="entry name" value="IV_pilin_GFxxxE"/>
    <property type="match status" value="1"/>
</dbReference>
<keyword evidence="5" id="KW-0997">Cell inner membrane</keyword>
<protein>
    <recommendedName>
        <fullName evidence="2">Type II secretion system protein H</fullName>
    </recommendedName>
    <alternativeName>
        <fullName evidence="10">General secretion pathway protein H</fullName>
    </alternativeName>
</protein>
<dbReference type="InterPro" id="IPR012902">
    <property type="entry name" value="N_methyl_site"/>
</dbReference>
<dbReference type="Pfam" id="PF07963">
    <property type="entry name" value="N_methyl"/>
    <property type="match status" value="1"/>
</dbReference>
<feature type="domain" description="General secretion pathway GspH" evidence="12">
    <location>
        <begin position="49"/>
        <end position="161"/>
    </location>
</feature>
<keyword evidence="8 11" id="KW-0472">Membrane</keyword>
<sequence length="171" mass="19451">MFKPSGFTLIELIITIGILAILSTLAIPYFRDLMISSEVNQLKRILTIHIQKAKTDAQLYHKNVMLCPSSDLENCHKDWNKGFIGFIDSNRNQRRDQGETLLFSAPLNHKYGYLGFKSFGQSPNYLIFQAENGLPFASNGSFVYCSESPQHHTKIVLSRMGNIRFEKLSTC</sequence>
<evidence type="ECO:0000256" key="10">
    <source>
        <dbReference type="ARBA" id="ARBA00030775"/>
    </source>
</evidence>
<evidence type="ECO:0000256" key="5">
    <source>
        <dbReference type="ARBA" id="ARBA00022519"/>
    </source>
</evidence>
<dbReference type="Gene3D" id="3.55.40.10">
    <property type="entry name" value="minor pseudopilin epsh domain"/>
    <property type="match status" value="1"/>
</dbReference>
<dbReference type="PATRIC" id="fig|1217703.3.peg.3644"/>
<dbReference type="GO" id="GO:0015628">
    <property type="term" value="P:protein secretion by the type II secretion system"/>
    <property type="evidence" value="ECO:0007669"/>
    <property type="project" value="InterPro"/>
</dbReference>
<dbReference type="EMBL" id="APRL01000015">
    <property type="protein sequence ID" value="ENW90003.1"/>
    <property type="molecule type" value="Genomic_DNA"/>
</dbReference>
<evidence type="ECO:0000313" key="13">
    <source>
        <dbReference type="EMBL" id="ENW90003.1"/>
    </source>
</evidence>
<dbReference type="GO" id="GO:0005886">
    <property type="term" value="C:plasma membrane"/>
    <property type="evidence" value="ECO:0007669"/>
    <property type="project" value="UniProtKB-SubCell"/>
</dbReference>
<dbReference type="PROSITE" id="PS00409">
    <property type="entry name" value="PROKAR_NTER_METHYL"/>
    <property type="match status" value="1"/>
</dbReference>
<feature type="transmembrane region" description="Helical" evidence="11">
    <location>
        <begin position="6"/>
        <end position="30"/>
    </location>
</feature>
<evidence type="ECO:0000256" key="1">
    <source>
        <dbReference type="ARBA" id="ARBA00004377"/>
    </source>
</evidence>
<dbReference type="HOGENOM" id="CLU_084761_4_2_6"/>
<evidence type="ECO:0000256" key="2">
    <source>
        <dbReference type="ARBA" id="ARBA00021549"/>
    </source>
</evidence>
<evidence type="ECO:0000259" key="12">
    <source>
        <dbReference type="Pfam" id="PF12019"/>
    </source>
</evidence>
<dbReference type="Proteomes" id="UP000013261">
    <property type="component" value="Unassembled WGS sequence"/>
</dbReference>
<evidence type="ECO:0000256" key="8">
    <source>
        <dbReference type="ARBA" id="ARBA00023136"/>
    </source>
</evidence>
<dbReference type="InterPro" id="IPR045584">
    <property type="entry name" value="Pilin-like"/>
</dbReference>
<evidence type="ECO:0000256" key="3">
    <source>
        <dbReference type="ARBA" id="ARBA00022475"/>
    </source>
</evidence>
<evidence type="ECO:0000256" key="11">
    <source>
        <dbReference type="SAM" id="Phobius"/>
    </source>
</evidence>
<evidence type="ECO:0000256" key="4">
    <source>
        <dbReference type="ARBA" id="ARBA00022481"/>
    </source>
</evidence>
<reference evidence="13 14" key="1">
    <citation type="submission" date="2013-02" db="EMBL/GenBank/DDBJ databases">
        <title>The Genome Sequence of Acinetobacter sp. ANC 4105.</title>
        <authorList>
            <consortium name="The Broad Institute Genome Sequencing Platform"/>
            <consortium name="The Broad Institute Genome Sequencing Center for Infectious Disease"/>
            <person name="Cerqueira G."/>
            <person name="Feldgarden M."/>
            <person name="Courvalin P."/>
            <person name="Perichon B."/>
            <person name="Grillot-Courvalin C."/>
            <person name="Clermont D."/>
            <person name="Rocha E."/>
            <person name="Yoon E.-J."/>
            <person name="Nemec A."/>
            <person name="Walker B."/>
            <person name="Young S.K."/>
            <person name="Zeng Q."/>
            <person name="Gargeya S."/>
            <person name="Fitzgerald M."/>
            <person name="Haas B."/>
            <person name="Abouelleil A."/>
            <person name="Alvarado L."/>
            <person name="Arachchi H.M."/>
            <person name="Berlin A.M."/>
            <person name="Chapman S.B."/>
            <person name="Dewar J."/>
            <person name="Goldberg J."/>
            <person name="Griggs A."/>
            <person name="Gujja S."/>
            <person name="Hansen M."/>
            <person name="Howarth C."/>
            <person name="Imamovic A."/>
            <person name="Larimer J."/>
            <person name="McCowan C."/>
            <person name="Murphy C."/>
            <person name="Neiman D."/>
            <person name="Pearson M."/>
            <person name="Priest M."/>
            <person name="Roberts A."/>
            <person name="Saif S."/>
            <person name="Shea T."/>
            <person name="Sisk P."/>
            <person name="Sykes S."/>
            <person name="Wortman J."/>
            <person name="Nusbaum C."/>
            <person name="Birren B."/>
        </authorList>
    </citation>
    <scope>NUCLEOTIDE SEQUENCE [LARGE SCALE GENOMIC DNA]</scope>
    <source>
        <strain evidence="13 14">ANC 4105</strain>
    </source>
</reference>
<keyword evidence="14" id="KW-1185">Reference proteome</keyword>
<keyword evidence="7 11" id="KW-1133">Transmembrane helix</keyword>